<dbReference type="RefSeq" id="XP_002648846.1">
    <property type="nucleotide sequence ID" value="XM_002648800.1"/>
</dbReference>
<dbReference type="AlphaFoldDB" id="A8XQ59"/>
<reference evidence="2 3" key="2">
    <citation type="journal article" date="2011" name="PLoS Genet.">
        <title>Caenorhabditis briggsae recombinant inbred line genotypes reveal inter-strain incompatibility and the evolution of recombination.</title>
        <authorList>
            <person name="Ross J.A."/>
            <person name="Koboldt D.C."/>
            <person name="Staisch J.E."/>
            <person name="Chamberlin H.M."/>
            <person name="Gupta B.P."/>
            <person name="Miller R.D."/>
            <person name="Baird S.E."/>
            <person name="Haag E.S."/>
        </authorList>
    </citation>
    <scope>NUCLEOTIDE SEQUENCE [LARGE SCALE GENOMIC DNA]</scope>
    <source>
        <strain evidence="2 3">AF16</strain>
    </source>
</reference>
<dbReference type="HOGENOM" id="CLU_1636929_0_0_1"/>
<dbReference type="Proteomes" id="UP000008549">
    <property type="component" value="Unassembled WGS sequence"/>
</dbReference>
<feature type="compositionally biased region" description="Basic and acidic residues" evidence="1">
    <location>
        <begin position="77"/>
        <end position="123"/>
    </location>
</feature>
<dbReference type="CTD" id="8590858"/>
<dbReference type="KEGG" id="cbr:CBG_16968"/>
<proteinExistence type="predicted"/>
<gene>
    <name evidence="2" type="ORF">CBG16968</name>
    <name evidence="2" type="ORF">CBG_16968</name>
</gene>
<name>A8XQ59_CAEBR</name>
<accession>A8XQ59</accession>
<feature type="region of interest" description="Disordered" evidence="1">
    <location>
        <begin position="1"/>
        <end position="149"/>
    </location>
</feature>
<sequence length="162" mass="18484">MSPEQEAVKLRSFQRGKRTFKRDDHQKTEAMKQSHDINLRKEDNQIERLKKLAENEGQTSAEESIDVTLRVNGPASELDRTANDSKSETERSKEKAGRGTRICGDKRDTGRASHQEKHAETTHDLQSPSSILKRAGNGSHYKSNWNSYVSQGTMDYCRQSYQ</sequence>
<organism evidence="2 3">
    <name type="scientific">Caenorhabditis briggsae</name>
    <dbReference type="NCBI Taxonomy" id="6238"/>
    <lineage>
        <taxon>Eukaryota</taxon>
        <taxon>Metazoa</taxon>
        <taxon>Ecdysozoa</taxon>
        <taxon>Nematoda</taxon>
        <taxon>Chromadorea</taxon>
        <taxon>Rhabditida</taxon>
        <taxon>Rhabditina</taxon>
        <taxon>Rhabditomorpha</taxon>
        <taxon>Rhabditoidea</taxon>
        <taxon>Rhabditidae</taxon>
        <taxon>Peloderinae</taxon>
        <taxon>Caenorhabditis</taxon>
    </lineage>
</organism>
<evidence type="ECO:0000313" key="2">
    <source>
        <dbReference type="EMBL" id="CAP34785.1"/>
    </source>
</evidence>
<keyword evidence="3" id="KW-1185">Reference proteome</keyword>
<feature type="compositionally biased region" description="Basic and acidic residues" evidence="1">
    <location>
        <begin position="21"/>
        <end position="54"/>
    </location>
</feature>
<reference evidence="2 3" key="1">
    <citation type="journal article" date="2003" name="PLoS Biol.">
        <title>The genome sequence of Caenorhabditis briggsae: a platform for comparative genomics.</title>
        <authorList>
            <person name="Stein L.D."/>
            <person name="Bao Z."/>
            <person name="Blasiar D."/>
            <person name="Blumenthal T."/>
            <person name="Brent M.R."/>
            <person name="Chen N."/>
            <person name="Chinwalla A."/>
            <person name="Clarke L."/>
            <person name="Clee C."/>
            <person name="Coghlan A."/>
            <person name="Coulson A."/>
            <person name="D'Eustachio P."/>
            <person name="Fitch D.H."/>
            <person name="Fulton L.A."/>
            <person name="Fulton R.E."/>
            <person name="Griffiths-Jones S."/>
            <person name="Harris T.W."/>
            <person name="Hillier L.W."/>
            <person name="Kamath R."/>
            <person name="Kuwabara P.E."/>
            <person name="Mardis E.R."/>
            <person name="Marra M.A."/>
            <person name="Miner T.L."/>
            <person name="Minx P."/>
            <person name="Mullikin J.C."/>
            <person name="Plumb R.W."/>
            <person name="Rogers J."/>
            <person name="Schein J.E."/>
            <person name="Sohrmann M."/>
            <person name="Spieth J."/>
            <person name="Stajich J.E."/>
            <person name="Wei C."/>
            <person name="Willey D."/>
            <person name="Wilson R.K."/>
            <person name="Durbin R."/>
            <person name="Waterston R.H."/>
        </authorList>
    </citation>
    <scope>NUCLEOTIDE SEQUENCE [LARGE SCALE GENOMIC DNA]</scope>
    <source>
        <strain evidence="2 3">AF16</strain>
    </source>
</reference>
<dbReference type="EMBL" id="HE601109">
    <property type="protein sequence ID" value="CAP34785.1"/>
    <property type="molecule type" value="Genomic_DNA"/>
</dbReference>
<dbReference type="InParanoid" id="A8XQ59"/>
<dbReference type="GeneID" id="8590858"/>
<evidence type="ECO:0000256" key="1">
    <source>
        <dbReference type="SAM" id="MobiDB-lite"/>
    </source>
</evidence>
<evidence type="ECO:0000313" key="3">
    <source>
        <dbReference type="Proteomes" id="UP000008549"/>
    </source>
</evidence>
<feature type="compositionally biased region" description="Polar residues" evidence="1">
    <location>
        <begin position="140"/>
        <end position="149"/>
    </location>
</feature>
<protein>
    <submittedName>
        <fullName evidence="2">Protein CBG16968</fullName>
    </submittedName>
</protein>